<keyword evidence="11 12" id="KW-0119">Carbohydrate metabolism</keyword>
<dbReference type="InterPro" id="IPR029056">
    <property type="entry name" value="Ribokinase-like"/>
</dbReference>
<comment type="subcellular location">
    <subcellularLocation>
        <location evidence="12">Cytoplasm</location>
    </subcellularLocation>
</comment>
<sequence length="293" mass="31624">MKRKPRVCVVGSINMDMVTTTDKMPEQGETILGESFTTHPGGKGANQAIAAARLGADVVMVGAVGDDAFGNSLKARFRNEGANDEAIITVPHESTGVATIILSDGDNRIIVAPGANKYVTPEMVKEKQNSILSSDIVLMQFEVPMETIEYTVELAHKHDIPVVINPAPFNEIPENVVEKATFITPNESELSAMEQSIDTSSIKLKIIETRGEQGVAFTLAEGKEKTIPSFKAKVKDTTGAGDTFNGAFVTEYVKEKDVEKAIRFANAAASLAVEKIGAQEGMPKREDVVKRMR</sequence>
<dbReference type="InterPro" id="IPR011611">
    <property type="entry name" value="PfkB_dom"/>
</dbReference>
<feature type="binding site" evidence="12">
    <location>
        <position position="238"/>
    </location>
    <ligand>
        <name>K(+)</name>
        <dbReference type="ChEBI" id="CHEBI:29103"/>
    </ligand>
</feature>
<feature type="binding site" evidence="12">
    <location>
        <begin position="209"/>
        <end position="214"/>
    </location>
    <ligand>
        <name>ATP</name>
        <dbReference type="ChEBI" id="CHEBI:30616"/>
    </ligand>
</feature>
<evidence type="ECO:0000256" key="9">
    <source>
        <dbReference type="ARBA" id="ARBA00022842"/>
    </source>
</evidence>
<feature type="active site" description="Proton acceptor" evidence="12">
    <location>
        <position position="242"/>
    </location>
</feature>
<dbReference type="PANTHER" id="PTHR10584">
    <property type="entry name" value="SUGAR KINASE"/>
    <property type="match status" value="1"/>
</dbReference>
<evidence type="ECO:0000256" key="11">
    <source>
        <dbReference type="ARBA" id="ARBA00023277"/>
    </source>
</evidence>
<feature type="binding site" evidence="12">
    <location>
        <position position="266"/>
    </location>
    <ligand>
        <name>ATP</name>
        <dbReference type="ChEBI" id="CHEBI:30616"/>
    </ligand>
</feature>
<evidence type="ECO:0000256" key="4">
    <source>
        <dbReference type="ARBA" id="ARBA00022679"/>
    </source>
</evidence>
<protein>
    <recommendedName>
        <fullName evidence="3 12">Ribokinase</fullName>
        <shortName evidence="12">RK</shortName>
        <ecNumber evidence="2 12">2.7.1.15</ecNumber>
    </recommendedName>
</protein>
<comment type="pathway">
    <text evidence="12">Carbohydrate metabolism; D-ribose degradation; D-ribose 5-phosphate from beta-D-ribopyranose: step 2/2.</text>
</comment>
<feature type="binding site" evidence="12">
    <location>
        <position position="236"/>
    </location>
    <ligand>
        <name>K(+)</name>
        <dbReference type="ChEBI" id="CHEBI:29103"/>
    </ligand>
</feature>
<keyword evidence="7 12" id="KW-0418">Kinase</keyword>
<evidence type="ECO:0000256" key="1">
    <source>
        <dbReference type="ARBA" id="ARBA00005380"/>
    </source>
</evidence>
<dbReference type="Pfam" id="PF00294">
    <property type="entry name" value="PfkB"/>
    <property type="match status" value="1"/>
</dbReference>
<evidence type="ECO:0000256" key="2">
    <source>
        <dbReference type="ARBA" id="ARBA00012035"/>
    </source>
</evidence>
<evidence type="ECO:0000256" key="12">
    <source>
        <dbReference type="HAMAP-Rule" id="MF_01987"/>
    </source>
</evidence>
<organism evidence="14 15">
    <name type="scientific">Oceanobacillus jeddahense</name>
    <dbReference type="NCBI Taxonomy" id="1462527"/>
    <lineage>
        <taxon>Bacteria</taxon>
        <taxon>Bacillati</taxon>
        <taxon>Bacillota</taxon>
        <taxon>Bacilli</taxon>
        <taxon>Bacillales</taxon>
        <taxon>Bacillaceae</taxon>
        <taxon>Oceanobacillus</taxon>
    </lineage>
</organism>
<evidence type="ECO:0000256" key="6">
    <source>
        <dbReference type="ARBA" id="ARBA00022741"/>
    </source>
</evidence>
<dbReference type="PROSITE" id="PS00584">
    <property type="entry name" value="PFKB_KINASES_2"/>
    <property type="match status" value="1"/>
</dbReference>
<evidence type="ECO:0000256" key="10">
    <source>
        <dbReference type="ARBA" id="ARBA00022958"/>
    </source>
</evidence>
<dbReference type="CDD" id="cd01174">
    <property type="entry name" value="ribokinase"/>
    <property type="match status" value="1"/>
</dbReference>
<keyword evidence="10 12" id="KW-0630">Potassium</keyword>
<dbReference type="EMBL" id="CP101914">
    <property type="protein sequence ID" value="UUI04205.1"/>
    <property type="molecule type" value="Genomic_DNA"/>
</dbReference>
<dbReference type="InterPro" id="IPR002173">
    <property type="entry name" value="Carboh/pur_kinase_PfkB_CS"/>
</dbReference>
<dbReference type="GO" id="GO:0004747">
    <property type="term" value="F:ribokinase activity"/>
    <property type="evidence" value="ECO:0007669"/>
    <property type="project" value="UniProtKB-EC"/>
</dbReference>
<comment type="subunit">
    <text evidence="12">Homodimer.</text>
</comment>
<dbReference type="SUPFAM" id="SSF53613">
    <property type="entry name" value="Ribokinase-like"/>
    <property type="match status" value="1"/>
</dbReference>
<dbReference type="PRINTS" id="PR00990">
    <property type="entry name" value="RIBOKINASE"/>
</dbReference>
<comment type="similarity">
    <text evidence="12">Belongs to the carbohydrate kinase PfkB family. Ribokinase subfamily.</text>
</comment>
<dbReference type="RefSeq" id="WP_256709166.1">
    <property type="nucleotide sequence ID" value="NZ_CP101914.1"/>
</dbReference>
<comment type="activity regulation">
    <text evidence="12">Activated by a monovalent cation that binds near, but not in, the active site. The most likely occupant of the site in vivo is potassium. Ion binding induces a conformational change that may alter substrate affinity.</text>
</comment>
<dbReference type="HAMAP" id="MF_01987">
    <property type="entry name" value="Ribokinase"/>
    <property type="match status" value="1"/>
</dbReference>
<comment type="catalytic activity">
    <reaction evidence="12">
        <text>D-ribose + ATP = D-ribose 5-phosphate + ADP + H(+)</text>
        <dbReference type="Rhea" id="RHEA:13697"/>
        <dbReference type="ChEBI" id="CHEBI:15378"/>
        <dbReference type="ChEBI" id="CHEBI:30616"/>
        <dbReference type="ChEBI" id="CHEBI:47013"/>
        <dbReference type="ChEBI" id="CHEBI:78346"/>
        <dbReference type="ChEBI" id="CHEBI:456216"/>
        <dbReference type="EC" id="2.7.1.15"/>
    </reaction>
</comment>
<feature type="binding site" evidence="12">
    <location>
        <begin position="42"/>
        <end position="46"/>
    </location>
    <ligand>
        <name>substrate</name>
    </ligand>
</feature>
<proteinExistence type="inferred from homology"/>
<comment type="similarity">
    <text evidence="1">Belongs to the carbohydrate kinase pfkB family.</text>
</comment>
<evidence type="ECO:0000256" key="3">
    <source>
        <dbReference type="ARBA" id="ARBA00016943"/>
    </source>
</evidence>
<evidence type="ECO:0000313" key="14">
    <source>
        <dbReference type="EMBL" id="UUI04205.1"/>
    </source>
</evidence>
<keyword evidence="6 12" id="KW-0547">Nucleotide-binding</keyword>
<feature type="binding site" evidence="12">
    <location>
        <position position="275"/>
    </location>
    <ligand>
        <name>K(+)</name>
        <dbReference type="ChEBI" id="CHEBI:29103"/>
    </ligand>
</feature>
<feature type="binding site" evidence="12">
    <location>
        <position position="277"/>
    </location>
    <ligand>
        <name>K(+)</name>
        <dbReference type="ChEBI" id="CHEBI:29103"/>
    </ligand>
</feature>
<keyword evidence="8 12" id="KW-0067">ATP-binding</keyword>
<evidence type="ECO:0000256" key="7">
    <source>
        <dbReference type="ARBA" id="ARBA00022777"/>
    </source>
</evidence>
<reference evidence="14" key="1">
    <citation type="submission" date="2022-07" db="EMBL/GenBank/DDBJ databases">
        <title>FELIX.</title>
        <authorList>
            <person name="Wan K.H."/>
            <person name="Park S."/>
            <person name="Lawrence Q."/>
            <person name="Eichenberger J.P."/>
            <person name="Booth B.W."/>
            <person name="Piaggio A.J."/>
            <person name="Chandler J.C."/>
            <person name="Franklin A.B."/>
            <person name="Celniker S.E."/>
        </authorList>
    </citation>
    <scope>NUCLEOTIDE SEQUENCE</scope>
    <source>
        <strain evidence="14">QA-1986 374</strain>
    </source>
</reference>
<comment type="cofactor">
    <cofactor evidence="12">
        <name>Mg(2+)</name>
        <dbReference type="ChEBI" id="CHEBI:18420"/>
    </cofactor>
    <text evidence="12">Requires a divalent cation, most likely magnesium in vivo, as an electrophilic catalyst to aid phosphoryl group transfer. It is the chelate of the metal and the nucleotide that is the actual substrate.</text>
</comment>
<keyword evidence="15" id="KW-1185">Reference proteome</keyword>
<feature type="binding site" evidence="12">
    <location>
        <position position="186"/>
    </location>
    <ligand>
        <name>ATP</name>
        <dbReference type="ChEBI" id="CHEBI:30616"/>
    </ligand>
</feature>
<feature type="binding site" evidence="12">
    <location>
        <position position="272"/>
    </location>
    <ligand>
        <name>K(+)</name>
        <dbReference type="ChEBI" id="CHEBI:29103"/>
    </ligand>
</feature>
<name>A0ABY5JV16_9BACI</name>
<keyword evidence="4 12" id="KW-0808">Transferase</keyword>
<feature type="binding site" evidence="12">
    <location>
        <position position="242"/>
    </location>
    <ligand>
        <name>substrate</name>
    </ligand>
</feature>
<dbReference type="NCBIfam" id="TIGR02152">
    <property type="entry name" value="D_ribokin_bact"/>
    <property type="match status" value="1"/>
</dbReference>
<evidence type="ECO:0000256" key="8">
    <source>
        <dbReference type="ARBA" id="ARBA00022840"/>
    </source>
</evidence>
<dbReference type="Gene3D" id="3.40.1190.20">
    <property type="match status" value="1"/>
</dbReference>
<keyword evidence="12" id="KW-0963">Cytoplasm</keyword>
<evidence type="ECO:0000313" key="15">
    <source>
        <dbReference type="Proteomes" id="UP001059773"/>
    </source>
</evidence>
<comment type="function">
    <text evidence="12">Catalyzes the phosphorylation of ribose at O-5 in a reaction requiring ATP and magnesium. The resulting D-ribose-5-phosphate can then be used either for sythesis of nucleotides, histidine, and tryptophan, or as a component of the pentose phosphate pathway.</text>
</comment>
<feature type="binding site" evidence="12">
    <location>
        <position position="142"/>
    </location>
    <ligand>
        <name>substrate</name>
    </ligand>
</feature>
<accession>A0ABY5JV16</accession>
<dbReference type="Proteomes" id="UP001059773">
    <property type="component" value="Chromosome"/>
</dbReference>
<evidence type="ECO:0000256" key="5">
    <source>
        <dbReference type="ARBA" id="ARBA00022723"/>
    </source>
</evidence>
<dbReference type="EC" id="2.7.1.15" evidence="2 12"/>
<feature type="binding site" evidence="12">
    <location>
        <begin position="14"/>
        <end position="16"/>
    </location>
    <ligand>
        <name>substrate</name>
    </ligand>
</feature>
<feature type="binding site" evidence="12">
    <location>
        <begin position="241"/>
        <end position="242"/>
    </location>
    <ligand>
        <name>ATP</name>
        <dbReference type="ChEBI" id="CHEBI:30616"/>
    </ligand>
</feature>
<dbReference type="PANTHER" id="PTHR10584:SF166">
    <property type="entry name" value="RIBOKINASE"/>
    <property type="match status" value="1"/>
</dbReference>
<comment type="caution">
    <text evidence="12">Lacks conserved residue(s) required for the propagation of feature annotation.</text>
</comment>
<keyword evidence="9 12" id="KW-0460">Magnesium</keyword>
<gene>
    <name evidence="12 14" type="primary">rbsK</name>
    <name evidence="14" type="ORF">NP439_05890</name>
</gene>
<dbReference type="InterPro" id="IPR002139">
    <property type="entry name" value="Ribo/fructo_kinase"/>
</dbReference>
<feature type="domain" description="Carbohydrate kinase PfkB" evidence="13">
    <location>
        <begin position="5"/>
        <end position="284"/>
    </location>
</feature>
<evidence type="ECO:0000259" key="13">
    <source>
        <dbReference type="Pfam" id="PF00294"/>
    </source>
</evidence>
<keyword evidence="5 12" id="KW-0479">Metal-binding</keyword>
<dbReference type="InterPro" id="IPR011877">
    <property type="entry name" value="Ribokinase"/>
</dbReference>